<dbReference type="EC" id="2.4.-.-" evidence="2"/>
<dbReference type="InterPro" id="IPR019734">
    <property type="entry name" value="TPR_rpt"/>
</dbReference>
<dbReference type="EMBL" id="JAHLQL010000001">
    <property type="protein sequence ID" value="MBU5590487.1"/>
    <property type="molecule type" value="Genomic_DNA"/>
</dbReference>
<dbReference type="Pfam" id="PF13181">
    <property type="entry name" value="TPR_8"/>
    <property type="match status" value="2"/>
</dbReference>
<feature type="domain" description="Glycosyltransferase 2-like" evidence="1">
    <location>
        <begin position="5"/>
        <end position="142"/>
    </location>
</feature>
<name>A0ABS6EW85_9CLOT</name>
<protein>
    <submittedName>
        <fullName evidence="2">Glycosyltransferase</fullName>
        <ecNumber evidence="2">2.4.-.-</ecNumber>
    </submittedName>
</protein>
<evidence type="ECO:0000313" key="3">
    <source>
        <dbReference type="Proteomes" id="UP000736583"/>
    </source>
</evidence>
<reference evidence="2 3" key="1">
    <citation type="submission" date="2021-06" db="EMBL/GenBank/DDBJ databases">
        <authorList>
            <person name="Sun Q."/>
            <person name="Li D."/>
        </authorList>
    </citation>
    <scope>NUCLEOTIDE SEQUENCE [LARGE SCALE GENOMIC DNA]</scope>
    <source>
        <strain evidence="2 3">MSJ-4</strain>
    </source>
</reference>
<dbReference type="RefSeq" id="WP_216455674.1">
    <property type="nucleotide sequence ID" value="NZ_JAHLQL010000001.1"/>
</dbReference>
<evidence type="ECO:0000313" key="2">
    <source>
        <dbReference type="EMBL" id="MBU5590487.1"/>
    </source>
</evidence>
<dbReference type="PANTHER" id="PTHR43630">
    <property type="entry name" value="POLY-BETA-1,6-N-ACETYL-D-GLUCOSAMINE SYNTHASE"/>
    <property type="match status" value="1"/>
</dbReference>
<dbReference type="SMART" id="SM00028">
    <property type="entry name" value="TPR"/>
    <property type="match status" value="3"/>
</dbReference>
<dbReference type="Pfam" id="PF00535">
    <property type="entry name" value="Glycos_transf_2"/>
    <property type="match status" value="1"/>
</dbReference>
<dbReference type="GO" id="GO:0016757">
    <property type="term" value="F:glycosyltransferase activity"/>
    <property type="evidence" value="ECO:0007669"/>
    <property type="project" value="UniProtKB-KW"/>
</dbReference>
<keyword evidence="3" id="KW-1185">Reference proteome</keyword>
<proteinExistence type="predicted"/>
<comment type="caution">
    <text evidence="2">The sequence shown here is derived from an EMBL/GenBank/DDBJ whole genome shotgun (WGS) entry which is preliminary data.</text>
</comment>
<dbReference type="CDD" id="cd02511">
    <property type="entry name" value="Beta4Glucosyltransferase"/>
    <property type="match status" value="1"/>
</dbReference>
<dbReference type="PANTHER" id="PTHR43630:SF2">
    <property type="entry name" value="GLYCOSYLTRANSFERASE"/>
    <property type="match status" value="1"/>
</dbReference>
<keyword evidence="2" id="KW-0328">Glycosyltransferase</keyword>
<keyword evidence="2" id="KW-0808">Transferase</keyword>
<gene>
    <name evidence="2" type="ORF">KQI89_01800</name>
</gene>
<sequence>MITISLCMIVKDEEDVIDRCLDCVKDIVDEIIIVDTGSTDNTKEIIKEYTDKVFDFQWIDDFSAARNYAFSKATKDYILWLDADDVIFEKDREKFKELKQNLDNKIDAVMMKYNVGFDEDGNVTLSYFRERLSKRIKNYQWMEPVHEYLKVDGNIINSDICITHKKERIPIKGRNLSIYQKTISKGEDLSPRGIYYYARELYYNGNYDEAIKYFEEFLNTGKGWIEDNINACYILSTCYNNKNDQKKMLEILLKSFEYDTPRAEICCQLGAYYFNNKDYKRAIFWYKLVLDLEKPIDGWGFISHDYWGYIPCIQLCVCYDKLGNTEEAIKYNNKAEEYKPKDPSVAYNKNYFKSISER</sequence>
<accession>A0ABS6EW85</accession>
<organism evidence="2 3">
    <name type="scientific">Clostridium simiarum</name>
    <dbReference type="NCBI Taxonomy" id="2841506"/>
    <lineage>
        <taxon>Bacteria</taxon>
        <taxon>Bacillati</taxon>
        <taxon>Bacillota</taxon>
        <taxon>Clostridia</taxon>
        <taxon>Eubacteriales</taxon>
        <taxon>Clostridiaceae</taxon>
        <taxon>Clostridium</taxon>
    </lineage>
</organism>
<dbReference type="InterPro" id="IPR001173">
    <property type="entry name" value="Glyco_trans_2-like"/>
</dbReference>
<evidence type="ECO:0000259" key="1">
    <source>
        <dbReference type="Pfam" id="PF00535"/>
    </source>
</evidence>
<dbReference type="Proteomes" id="UP000736583">
    <property type="component" value="Unassembled WGS sequence"/>
</dbReference>